<evidence type="ECO:0008006" key="5">
    <source>
        <dbReference type="Google" id="ProtNLM"/>
    </source>
</evidence>
<feature type="signal peptide" evidence="2">
    <location>
        <begin position="1"/>
        <end position="31"/>
    </location>
</feature>
<dbReference type="Gene3D" id="3.40.190.150">
    <property type="entry name" value="Bordetella uptake gene, domain 1"/>
    <property type="match status" value="1"/>
</dbReference>
<sequence>MPPHGDILMKMTPFRLTAVLALLVSPAISAAADYPEHPISMIVPFAAGGPTDVVARSLANEMGKVLKQTVVVENKTGAGGTLAAGYVASSKPDGYTIFLHHTGMATAPALYSKLRYDPLKSFEYIGEVVDVPMTLMARSDLPPNTFKEFVDYAKANGDKINLANAGPGAVSQLCGSLLQQAMGVKFTTVPFQGTGPAMTALMGKQVDVLCDQTTQTLPHIAAGDLKFYGVTTPERLKQLPDAPTLDEQGLKGFDVKVWHGLYAAKGTSPEAIGKLNEALKVALKAPAFVDRMEKLGAQIVSEDRQTPESLQKWLQAEVAKWGPVLKAENISVN</sequence>
<gene>
    <name evidence="3" type="ORF">W822_05240</name>
</gene>
<dbReference type="PIRSF" id="PIRSF017082">
    <property type="entry name" value="YflP"/>
    <property type="match status" value="1"/>
</dbReference>
<evidence type="ECO:0000256" key="1">
    <source>
        <dbReference type="ARBA" id="ARBA00006987"/>
    </source>
</evidence>
<accession>V8QY54</accession>
<dbReference type="PANTHER" id="PTHR42928">
    <property type="entry name" value="TRICARBOXYLATE-BINDING PROTEIN"/>
    <property type="match status" value="1"/>
</dbReference>
<dbReference type="Gene3D" id="3.40.190.10">
    <property type="entry name" value="Periplasmic binding protein-like II"/>
    <property type="match status" value="1"/>
</dbReference>
<dbReference type="InterPro" id="IPR042100">
    <property type="entry name" value="Bug_dom1"/>
</dbReference>
<name>V8QY54_9BURK</name>
<feature type="chain" id="PRO_5004772140" description="ABC transporter substrate-binding protein" evidence="2">
    <location>
        <begin position="32"/>
        <end position="333"/>
    </location>
</feature>
<dbReference type="Proteomes" id="UP000018733">
    <property type="component" value="Unassembled WGS sequence"/>
</dbReference>
<comment type="caution">
    <text evidence="3">The sequence shown here is derived from an EMBL/GenBank/DDBJ whole genome shotgun (WGS) entry which is preliminary data.</text>
</comment>
<protein>
    <recommendedName>
        <fullName evidence="5">ABC transporter substrate-binding protein</fullName>
    </recommendedName>
</protein>
<reference evidence="3 4" key="1">
    <citation type="journal article" date="2014" name="Genome Announc.">
        <title>Draft Genome Sequence of Advenella kashmirensis Strain W13003, a Polycyclic Aromatic Hydrocarbon-Degrading Bacterium.</title>
        <authorList>
            <person name="Wang X."/>
            <person name="Jin D."/>
            <person name="Zhou L."/>
            <person name="Wu L."/>
            <person name="An W."/>
            <person name="Zhao L."/>
        </authorList>
    </citation>
    <scope>NUCLEOTIDE SEQUENCE [LARGE SCALE GENOMIC DNA]</scope>
    <source>
        <strain evidence="3 4">W13003</strain>
    </source>
</reference>
<dbReference type="AlphaFoldDB" id="V8QY54"/>
<dbReference type="EMBL" id="AYXT01000001">
    <property type="protein sequence ID" value="ETF04547.1"/>
    <property type="molecule type" value="Genomic_DNA"/>
</dbReference>
<keyword evidence="4" id="KW-1185">Reference proteome</keyword>
<dbReference type="InterPro" id="IPR005064">
    <property type="entry name" value="BUG"/>
</dbReference>
<evidence type="ECO:0000313" key="3">
    <source>
        <dbReference type="EMBL" id="ETF04547.1"/>
    </source>
</evidence>
<evidence type="ECO:0000256" key="2">
    <source>
        <dbReference type="SAM" id="SignalP"/>
    </source>
</evidence>
<dbReference type="STRING" id="1424334.W822_05240"/>
<dbReference type="PANTHER" id="PTHR42928:SF5">
    <property type="entry name" value="BLR1237 PROTEIN"/>
    <property type="match status" value="1"/>
</dbReference>
<dbReference type="PATRIC" id="fig|1424334.3.peg.1061"/>
<dbReference type="SUPFAM" id="SSF53850">
    <property type="entry name" value="Periplasmic binding protein-like II"/>
    <property type="match status" value="1"/>
</dbReference>
<evidence type="ECO:0000313" key="4">
    <source>
        <dbReference type="Proteomes" id="UP000018733"/>
    </source>
</evidence>
<dbReference type="eggNOG" id="COG3181">
    <property type="taxonomic scope" value="Bacteria"/>
</dbReference>
<dbReference type="HOGENOM" id="CLU_045683_0_0_4"/>
<dbReference type="Pfam" id="PF03401">
    <property type="entry name" value="TctC"/>
    <property type="match status" value="1"/>
</dbReference>
<keyword evidence="2" id="KW-0732">Signal</keyword>
<proteinExistence type="inferred from homology"/>
<organism evidence="3 4">
    <name type="scientific">Advenella kashmirensis W13003</name>
    <dbReference type="NCBI Taxonomy" id="1424334"/>
    <lineage>
        <taxon>Bacteria</taxon>
        <taxon>Pseudomonadati</taxon>
        <taxon>Pseudomonadota</taxon>
        <taxon>Betaproteobacteria</taxon>
        <taxon>Burkholderiales</taxon>
        <taxon>Alcaligenaceae</taxon>
    </lineage>
</organism>
<comment type="similarity">
    <text evidence="1">Belongs to the UPF0065 (bug) family.</text>
</comment>